<dbReference type="AlphaFoldDB" id="A0A0A9GAI9"/>
<accession>A0A0A9GAI9</accession>
<name>A0A0A9GAI9_ARUDO</name>
<evidence type="ECO:0000313" key="1">
    <source>
        <dbReference type="EMBL" id="JAE17683.1"/>
    </source>
</evidence>
<organism evidence="1">
    <name type="scientific">Arundo donax</name>
    <name type="common">Giant reed</name>
    <name type="synonym">Donax arundinaceus</name>
    <dbReference type="NCBI Taxonomy" id="35708"/>
    <lineage>
        <taxon>Eukaryota</taxon>
        <taxon>Viridiplantae</taxon>
        <taxon>Streptophyta</taxon>
        <taxon>Embryophyta</taxon>
        <taxon>Tracheophyta</taxon>
        <taxon>Spermatophyta</taxon>
        <taxon>Magnoliopsida</taxon>
        <taxon>Liliopsida</taxon>
        <taxon>Poales</taxon>
        <taxon>Poaceae</taxon>
        <taxon>PACMAD clade</taxon>
        <taxon>Arundinoideae</taxon>
        <taxon>Arundineae</taxon>
        <taxon>Arundo</taxon>
    </lineage>
</organism>
<dbReference type="EMBL" id="GBRH01180213">
    <property type="protein sequence ID" value="JAE17683.1"/>
    <property type="molecule type" value="Transcribed_RNA"/>
</dbReference>
<reference evidence="1" key="2">
    <citation type="journal article" date="2015" name="Data Brief">
        <title>Shoot transcriptome of the giant reed, Arundo donax.</title>
        <authorList>
            <person name="Barrero R.A."/>
            <person name="Guerrero F.D."/>
            <person name="Moolhuijzen P."/>
            <person name="Goolsby J.A."/>
            <person name="Tidwell J."/>
            <person name="Bellgard S.E."/>
            <person name="Bellgard M.I."/>
        </authorList>
    </citation>
    <scope>NUCLEOTIDE SEQUENCE</scope>
    <source>
        <tissue evidence="1">Shoot tissue taken approximately 20 cm above the soil surface</tissue>
    </source>
</reference>
<sequence length="31" mass="3429">MAAKPQGTLVLLPWTEPLCRTSCEPACNQNR</sequence>
<reference evidence="1" key="1">
    <citation type="submission" date="2014-09" db="EMBL/GenBank/DDBJ databases">
        <authorList>
            <person name="Magalhaes I.L.F."/>
            <person name="Oliveira U."/>
            <person name="Santos F.R."/>
            <person name="Vidigal T.H.D.A."/>
            <person name="Brescovit A.D."/>
            <person name="Santos A.J."/>
        </authorList>
    </citation>
    <scope>NUCLEOTIDE SEQUENCE</scope>
    <source>
        <tissue evidence="1">Shoot tissue taken approximately 20 cm above the soil surface</tissue>
    </source>
</reference>
<proteinExistence type="predicted"/>
<protein>
    <submittedName>
        <fullName evidence="1">Uncharacterized protein</fullName>
    </submittedName>
</protein>